<keyword evidence="1" id="KW-0732">Signal</keyword>
<evidence type="ECO:0000313" key="3">
    <source>
        <dbReference type="Proteomes" id="UP001305521"/>
    </source>
</evidence>
<dbReference type="RefSeq" id="WP_318648154.1">
    <property type="nucleotide sequence ID" value="NZ_CP137852.1"/>
</dbReference>
<dbReference type="Pfam" id="PF12974">
    <property type="entry name" value="Phosphonate-bd"/>
    <property type="match status" value="1"/>
</dbReference>
<dbReference type="Gene3D" id="3.40.190.10">
    <property type="entry name" value="Periplasmic binding protein-like II"/>
    <property type="match status" value="1"/>
</dbReference>
<name>A0ABZ0PEZ0_9PROT</name>
<gene>
    <name evidence="2" type="ORF">R9Z33_19120</name>
</gene>
<feature type="signal peptide" evidence="1">
    <location>
        <begin position="1"/>
        <end position="25"/>
    </location>
</feature>
<reference evidence="2 3" key="1">
    <citation type="submission" date="2023-11" db="EMBL/GenBank/DDBJ databases">
        <title>Arctic aerobic anoxygenic photoheterotroph Sediminicoccus rosea KRV36 adapts its photosynthesis to long days of polar summer.</title>
        <authorList>
            <person name="Tomasch J."/>
            <person name="Kopejtka K."/>
            <person name="Bily T."/>
            <person name="Gardiner A.T."/>
            <person name="Gardian Z."/>
            <person name="Shivaramu S."/>
            <person name="Koblizek M."/>
            <person name="Engelhardt F."/>
            <person name="Kaftan D."/>
        </authorList>
    </citation>
    <scope>NUCLEOTIDE SEQUENCE [LARGE SCALE GENOMIC DNA]</scope>
    <source>
        <strain evidence="2 3">R-30</strain>
    </source>
</reference>
<accession>A0ABZ0PEZ0</accession>
<dbReference type="EMBL" id="CP137852">
    <property type="protein sequence ID" value="WPB84196.1"/>
    <property type="molecule type" value="Genomic_DNA"/>
</dbReference>
<dbReference type="Proteomes" id="UP001305521">
    <property type="component" value="Chromosome"/>
</dbReference>
<dbReference type="PANTHER" id="PTHR30024">
    <property type="entry name" value="ALIPHATIC SULFONATES-BINDING PROTEIN-RELATED"/>
    <property type="match status" value="1"/>
</dbReference>
<feature type="chain" id="PRO_5045191156" evidence="1">
    <location>
        <begin position="26"/>
        <end position="281"/>
    </location>
</feature>
<keyword evidence="3" id="KW-1185">Reference proteome</keyword>
<dbReference type="SUPFAM" id="SSF53850">
    <property type="entry name" value="Periplasmic binding protein-like II"/>
    <property type="match status" value="1"/>
</dbReference>
<protein>
    <submittedName>
        <fullName evidence="2">PhnD/SsuA/transferrin family substrate-binding protein</fullName>
    </submittedName>
</protein>
<proteinExistence type="predicted"/>
<evidence type="ECO:0000256" key="1">
    <source>
        <dbReference type="SAM" id="SignalP"/>
    </source>
</evidence>
<sequence>MTPPTTRRVLAGIALAAAPAALVQAQPAPLQFGVMPNVSARILLGQYQPFRGFLEQELGRQVEVVTAPGLQAFHERSVAGAFGLVVTAANLGRVAQLDAGLQPIAIYEPRIPGLIVTLRARPVTSATELRGTTVAMTNPQSLVALKFIHWARAQGIEIGRDAQATHARNEDSLAQLLNTAETRAAVMSQGEFNAIRPDIRENLAIWQVFIRVPGFLMLLGPRTPEAEAARVTAALARFPGSLQGREFFTATGFNNIRPVTPADLAELDDVVEETRAFLRGA</sequence>
<organism evidence="2 3">
    <name type="scientific">Sediminicoccus rosea</name>
    <dbReference type="NCBI Taxonomy" id="1225128"/>
    <lineage>
        <taxon>Bacteria</taxon>
        <taxon>Pseudomonadati</taxon>
        <taxon>Pseudomonadota</taxon>
        <taxon>Alphaproteobacteria</taxon>
        <taxon>Acetobacterales</taxon>
        <taxon>Roseomonadaceae</taxon>
        <taxon>Sediminicoccus</taxon>
    </lineage>
</organism>
<evidence type="ECO:0000313" key="2">
    <source>
        <dbReference type="EMBL" id="WPB84196.1"/>
    </source>
</evidence>